<dbReference type="Pfam" id="PF00590">
    <property type="entry name" value="TP_methylase"/>
    <property type="match status" value="1"/>
</dbReference>
<keyword evidence="11" id="KW-1185">Reference proteome</keyword>
<evidence type="ECO:0000313" key="10">
    <source>
        <dbReference type="EMBL" id="PZR54933.1"/>
    </source>
</evidence>
<accession>A0A2W5WWF6</accession>
<dbReference type="Gene3D" id="3.40.1010.10">
    <property type="entry name" value="Cobalt-precorrin-4 Transmethylase, Domain 1"/>
    <property type="match status" value="1"/>
</dbReference>
<evidence type="ECO:0000313" key="11">
    <source>
        <dbReference type="Proteomes" id="UP000248783"/>
    </source>
</evidence>
<dbReference type="RefSeq" id="WP_111249297.1">
    <property type="nucleotide sequence ID" value="NZ_QKWH01000001.1"/>
</dbReference>
<dbReference type="InterPro" id="IPR035996">
    <property type="entry name" value="4pyrrol_Methylase_sf"/>
</dbReference>
<evidence type="ECO:0000256" key="8">
    <source>
        <dbReference type="SAM" id="MobiDB-lite"/>
    </source>
</evidence>
<dbReference type="Gene3D" id="3.40.50.1400">
    <property type="match status" value="2"/>
</dbReference>
<dbReference type="NCBIfam" id="NF004790">
    <property type="entry name" value="PRK06136.1"/>
    <property type="match status" value="1"/>
</dbReference>
<dbReference type="InterPro" id="IPR050161">
    <property type="entry name" value="Siro_Cobalamin_biosynth"/>
</dbReference>
<dbReference type="EC" id="2.1.1.107" evidence="1"/>
<comment type="caution">
    <text evidence="10">The sequence shown here is derived from an EMBL/GenBank/DDBJ whole genome shotgun (WGS) entry which is preliminary data.</text>
</comment>
<organism evidence="10 11">
    <name type="scientific">Xylanimonas oleitrophica</name>
    <dbReference type="NCBI Taxonomy" id="2607479"/>
    <lineage>
        <taxon>Bacteria</taxon>
        <taxon>Bacillati</taxon>
        <taxon>Actinomycetota</taxon>
        <taxon>Actinomycetes</taxon>
        <taxon>Micrococcales</taxon>
        <taxon>Promicromonosporaceae</taxon>
        <taxon>Xylanimonas</taxon>
    </lineage>
</organism>
<evidence type="ECO:0000259" key="9">
    <source>
        <dbReference type="Pfam" id="PF00590"/>
    </source>
</evidence>
<reference evidence="10 11" key="1">
    <citation type="submission" date="2018-06" db="EMBL/GenBank/DDBJ databases">
        <title>Whole genome sequencing of a novel hydrocarbon degrading bacterial strain, PW21 isolated from oil contaminated produced water sample.</title>
        <authorList>
            <person name="Nagkirti P."/>
            <person name="Shaikh A."/>
            <person name="Gowdaman V."/>
            <person name="Engineer A.E."/>
            <person name="Dagar S."/>
            <person name="Dhakephalkar P.K."/>
        </authorList>
    </citation>
    <scope>NUCLEOTIDE SEQUENCE [LARGE SCALE GENOMIC DNA]</scope>
    <source>
        <strain evidence="10 11">PW21</strain>
    </source>
</reference>
<dbReference type="Gene3D" id="3.30.950.10">
    <property type="entry name" value="Methyltransferase, Cobalt-precorrin-4 Transmethylase, Domain 2"/>
    <property type="match status" value="1"/>
</dbReference>
<evidence type="ECO:0000256" key="6">
    <source>
        <dbReference type="ARBA" id="ARBA00023239"/>
    </source>
</evidence>
<keyword evidence="5" id="KW-0479">Metal-binding</keyword>
<dbReference type="GO" id="GO:0016829">
    <property type="term" value="F:lyase activity"/>
    <property type="evidence" value="ECO:0007669"/>
    <property type="project" value="UniProtKB-KW"/>
</dbReference>
<dbReference type="Proteomes" id="UP000248783">
    <property type="component" value="Unassembled WGS sequence"/>
</dbReference>
<keyword evidence="3 10" id="KW-0808">Transferase</keyword>
<dbReference type="CDD" id="cd03416">
    <property type="entry name" value="CbiX_SirB_N"/>
    <property type="match status" value="1"/>
</dbReference>
<keyword evidence="2 10" id="KW-0489">Methyltransferase</keyword>
<keyword evidence="7" id="KW-0627">Porphyrin biosynthesis</keyword>
<dbReference type="PANTHER" id="PTHR45790:SF3">
    <property type="entry name" value="S-ADENOSYL-L-METHIONINE-DEPENDENT UROPORPHYRINOGEN III METHYLTRANSFERASE, CHLOROPLASTIC"/>
    <property type="match status" value="1"/>
</dbReference>
<proteinExistence type="predicted"/>
<feature type="compositionally biased region" description="Basic and acidic residues" evidence="8">
    <location>
        <begin position="263"/>
        <end position="277"/>
    </location>
</feature>
<dbReference type="InterPro" id="IPR002762">
    <property type="entry name" value="CbiX-like"/>
</dbReference>
<dbReference type="EMBL" id="QKWH01000001">
    <property type="protein sequence ID" value="PZR54933.1"/>
    <property type="molecule type" value="Genomic_DNA"/>
</dbReference>
<dbReference type="SUPFAM" id="SSF53800">
    <property type="entry name" value="Chelatase"/>
    <property type="match status" value="1"/>
</dbReference>
<feature type="domain" description="Tetrapyrrole methylase" evidence="9">
    <location>
        <begin position="11"/>
        <end position="222"/>
    </location>
</feature>
<dbReference type="InterPro" id="IPR014777">
    <property type="entry name" value="4pyrrole_Mease_sub1"/>
</dbReference>
<dbReference type="CDD" id="cd11642">
    <property type="entry name" value="SUMT"/>
    <property type="match status" value="1"/>
</dbReference>
<evidence type="ECO:0000256" key="5">
    <source>
        <dbReference type="ARBA" id="ARBA00022723"/>
    </source>
</evidence>
<dbReference type="Pfam" id="PF01903">
    <property type="entry name" value="CbiX"/>
    <property type="match status" value="2"/>
</dbReference>
<dbReference type="GO" id="GO:0032259">
    <property type="term" value="P:methylation"/>
    <property type="evidence" value="ECO:0007669"/>
    <property type="project" value="UniProtKB-KW"/>
</dbReference>
<keyword evidence="6" id="KW-0456">Lyase</keyword>
<dbReference type="NCBIfam" id="TIGR01469">
    <property type="entry name" value="cobA_cysG_Cterm"/>
    <property type="match status" value="1"/>
</dbReference>
<sequence length="533" mass="54243">MTAATRRTTGRVWLVGGGPGDPDLITVRGLRLLERADVVVVDRLAPRALLDDLPRVRAGRTQVVDVGKDPGHHPVRQSQINELLVEHALAGRDVVRLKGGDPYVLGRGGEEVEACVAAGVPVEVVPGVTSAVSVPALAGIPLTHRGVARGFTVLSGHDDVAPLLDGVPGGPEHTVVLLMAVSGLAGTAAALVAGGRSPQTPVAIVEDGYGPRQRTTVATLGTAGARAAAAGVRSPAVVVVGDVVTLSPAWQAQGAQGAQGARRAHEPHDTAQDEARPAGRPAQADRPAEQGRPSGRGEHGRSAVRVLLATSHGTSSDDGARAVSALVDAVAARLGDEADVRPAFVDVQQPDLPAALAAVPPDREAVVVPLLLSAGYHVHVDATQAVAARGGASLAPALGPDDRLVDVLADRAAEAGLGPDDELVLVAAGSSDARALHGCEETASRLAARLGRPRSRVRLAYLSAARPRAADAVAAARAERPAARVVALPYLLAPGFFVDLAAKAGADVTAAPLLTGGAPDPRLVDLVVERFHG</sequence>
<dbReference type="FunFam" id="3.40.1010.10:FF:000001">
    <property type="entry name" value="Siroheme synthase"/>
    <property type="match status" value="1"/>
</dbReference>
<evidence type="ECO:0000256" key="1">
    <source>
        <dbReference type="ARBA" id="ARBA00012162"/>
    </source>
</evidence>
<dbReference type="GO" id="GO:0046872">
    <property type="term" value="F:metal ion binding"/>
    <property type="evidence" value="ECO:0007669"/>
    <property type="project" value="UniProtKB-KW"/>
</dbReference>
<gene>
    <name evidence="10" type="primary">cobA</name>
    <name evidence="10" type="ORF">DNL40_00600</name>
</gene>
<protein>
    <recommendedName>
        <fullName evidence="1">uroporphyrinogen-III C-methyltransferase</fullName>
        <ecNumber evidence="1">2.1.1.107</ecNumber>
    </recommendedName>
</protein>
<dbReference type="GO" id="GO:0004851">
    <property type="term" value="F:uroporphyrin-III C-methyltransferase activity"/>
    <property type="evidence" value="ECO:0007669"/>
    <property type="project" value="UniProtKB-EC"/>
</dbReference>
<dbReference type="InterPro" id="IPR006366">
    <property type="entry name" value="CobA/CysG_C"/>
</dbReference>
<evidence type="ECO:0000256" key="2">
    <source>
        <dbReference type="ARBA" id="ARBA00022603"/>
    </source>
</evidence>
<dbReference type="SUPFAM" id="SSF53790">
    <property type="entry name" value="Tetrapyrrole methylase"/>
    <property type="match status" value="1"/>
</dbReference>
<dbReference type="AlphaFoldDB" id="A0A2W5WWF6"/>
<dbReference type="InterPro" id="IPR014776">
    <property type="entry name" value="4pyrrole_Mease_sub2"/>
</dbReference>
<evidence type="ECO:0000256" key="4">
    <source>
        <dbReference type="ARBA" id="ARBA00022691"/>
    </source>
</evidence>
<keyword evidence="4" id="KW-0949">S-adenosyl-L-methionine</keyword>
<name>A0A2W5WWF6_9MICO</name>
<evidence type="ECO:0000256" key="7">
    <source>
        <dbReference type="ARBA" id="ARBA00023244"/>
    </source>
</evidence>
<dbReference type="InterPro" id="IPR000878">
    <property type="entry name" value="4pyrrol_Mease"/>
</dbReference>
<evidence type="ECO:0000256" key="3">
    <source>
        <dbReference type="ARBA" id="ARBA00022679"/>
    </source>
</evidence>
<dbReference type="PANTHER" id="PTHR45790">
    <property type="entry name" value="SIROHEME SYNTHASE-RELATED"/>
    <property type="match status" value="1"/>
</dbReference>
<feature type="region of interest" description="Disordered" evidence="8">
    <location>
        <begin position="254"/>
        <end position="301"/>
    </location>
</feature>
<dbReference type="GO" id="GO:0019354">
    <property type="term" value="P:siroheme biosynthetic process"/>
    <property type="evidence" value="ECO:0007669"/>
    <property type="project" value="InterPro"/>
</dbReference>